<evidence type="ECO:0000256" key="8">
    <source>
        <dbReference type="ARBA" id="ARBA00023098"/>
    </source>
</evidence>
<evidence type="ECO:0000256" key="1">
    <source>
        <dbReference type="ARBA" id="ARBA00005194"/>
    </source>
</evidence>
<dbReference type="InterPro" id="IPR020841">
    <property type="entry name" value="PKS_Beta-ketoAc_synthase_dom"/>
</dbReference>
<evidence type="ECO:0000256" key="13">
    <source>
        <dbReference type="ARBA" id="ARBA00047659"/>
    </source>
</evidence>
<dbReference type="EC" id="2.3.1.179" evidence="3 14"/>
<keyword evidence="7" id="KW-0276">Fatty acid metabolism</keyword>
<dbReference type="FunFam" id="3.40.47.10:FF:000029">
    <property type="entry name" value="3-oxoacyl-[acyl-carrier-protein] synthase 1"/>
    <property type="match status" value="1"/>
</dbReference>
<keyword evidence="10 14" id="KW-0012">Acyltransferase</keyword>
<dbReference type="GO" id="GO:0030497">
    <property type="term" value="P:fatty acid elongation"/>
    <property type="evidence" value="ECO:0007669"/>
    <property type="project" value="UniProtKB-ARBA"/>
</dbReference>
<keyword evidence="9 14" id="KW-0275">Fatty acid biosynthesis</keyword>
<dbReference type="Pfam" id="PF02801">
    <property type="entry name" value="Ketoacyl-synt_C"/>
    <property type="match status" value="1"/>
</dbReference>
<evidence type="ECO:0000256" key="4">
    <source>
        <dbReference type="ARBA" id="ARBA00014657"/>
    </source>
</evidence>
<accession>A0A6N4A7I2</accession>
<dbReference type="SMART" id="SM00825">
    <property type="entry name" value="PKS_KS"/>
    <property type="match status" value="1"/>
</dbReference>
<dbReference type="FunFam" id="3.40.47.10:FF:000018">
    <property type="entry name" value="3-oxoacyl-[acyl-carrier-protein] synthase 2"/>
    <property type="match status" value="1"/>
</dbReference>
<dbReference type="GO" id="GO:0004315">
    <property type="term" value="F:3-oxoacyl-[acyl-carrier-protein] synthase activity"/>
    <property type="evidence" value="ECO:0007669"/>
    <property type="project" value="UniProtKB-UniRule"/>
</dbReference>
<dbReference type="InterPro" id="IPR014031">
    <property type="entry name" value="Ketoacyl_synth_C"/>
</dbReference>
<dbReference type="UniPathway" id="UPA00094"/>
<evidence type="ECO:0000259" key="17">
    <source>
        <dbReference type="PROSITE" id="PS52004"/>
    </source>
</evidence>
<feature type="active site" description="For beta-ketoacyl synthase activity" evidence="15">
    <location>
        <position position="162"/>
    </location>
</feature>
<dbReference type="Gene3D" id="3.40.47.10">
    <property type="match status" value="1"/>
</dbReference>
<dbReference type="InterPro" id="IPR016039">
    <property type="entry name" value="Thiolase-like"/>
</dbReference>
<dbReference type="Proteomes" id="UP000181728">
    <property type="component" value="Unassembled WGS sequence"/>
</dbReference>
<evidence type="ECO:0000313" key="18">
    <source>
        <dbReference type="EMBL" id="OIM20642.1"/>
    </source>
</evidence>
<evidence type="ECO:0000256" key="2">
    <source>
        <dbReference type="ARBA" id="ARBA00008467"/>
    </source>
</evidence>
<feature type="domain" description="Ketosynthase family 3 (KS3)" evidence="17">
    <location>
        <begin position="1"/>
        <end position="407"/>
    </location>
</feature>
<gene>
    <name evidence="18" type="ORF">ATX59_07880</name>
</gene>
<dbReference type="InterPro" id="IPR014030">
    <property type="entry name" value="Ketoacyl_synth_N"/>
</dbReference>
<dbReference type="PROSITE" id="PS52004">
    <property type="entry name" value="KS3_2"/>
    <property type="match status" value="1"/>
</dbReference>
<dbReference type="PIRSF" id="PIRSF000447">
    <property type="entry name" value="KAS_II"/>
    <property type="match status" value="1"/>
</dbReference>
<evidence type="ECO:0000256" key="3">
    <source>
        <dbReference type="ARBA" id="ARBA00012356"/>
    </source>
</evidence>
<comment type="catalytic activity">
    <reaction evidence="13 14">
        <text>a fatty acyl-[ACP] + malonyl-[ACP] + H(+) = a 3-oxoacyl-[ACP] + holo-[ACP] + CO2</text>
        <dbReference type="Rhea" id="RHEA:22836"/>
        <dbReference type="Rhea" id="RHEA-COMP:9623"/>
        <dbReference type="Rhea" id="RHEA-COMP:9685"/>
        <dbReference type="Rhea" id="RHEA-COMP:9916"/>
        <dbReference type="Rhea" id="RHEA-COMP:14125"/>
        <dbReference type="ChEBI" id="CHEBI:15378"/>
        <dbReference type="ChEBI" id="CHEBI:16526"/>
        <dbReference type="ChEBI" id="CHEBI:64479"/>
        <dbReference type="ChEBI" id="CHEBI:78449"/>
        <dbReference type="ChEBI" id="CHEBI:78776"/>
        <dbReference type="ChEBI" id="CHEBI:138651"/>
    </reaction>
</comment>
<dbReference type="RefSeq" id="WP_032805553.1">
    <property type="nucleotide sequence ID" value="NZ_JMIS01000018.1"/>
</dbReference>
<dbReference type="AlphaFoldDB" id="A0A6N4A7I2"/>
<comment type="catalytic activity">
    <reaction evidence="12 14">
        <text>(9Z)-hexadecenoyl-[ACP] + malonyl-[ACP] + H(+) = 3-oxo-(11Z)-octadecenoyl-[ACP] + holo-[ACP] + CO2</text>
        <dbReference type="Rhea" id="RHEA:55040"/>
        <dbReference type="Rhea" id="RHEA-COMP:9623"/>
        <dbReference type="Rhea" id="RHEA-COMP:9685"/>
        <dbReference type="Rhea" id="RHEA-COMP:10800"/>
        <dbReference type="Rhea" id="RHEA-COMP:14074"/>
        <dbReference type="ChEBI" id="CHEBI:15378"/>
        <dbReference type="ChEBI" id="CHEBI:16526"/>
        <dbReference type="ChEBI" id="CHEBI:64479"/>
        <dbReference type="ChEBI" id="CHEBI:78449"/>
        <dbReference type="ChEBI" id="CHEBI:83989"/>
        <dbReference type="ChEBI" id="CHEBI:138538"/>
        <dbReference type="EC" id="2.3.1.179"/>
    </reaction>
</comment>
<dbReference type="NCBIfam" id="TIGR03150">
    <property type="entry name" value="fabF"/>
    <property type="match status" value="1"/>
</dbReference>
<evidence type="ECO:0000256" key="11">
    <source>
        <dbReference type="ARBA" id="ARBA00024006"/>
    </source>
</evidence>
<evidence type="ECO:0000256" key="12">
    <source>
        <dbReference type="ARBA" id="ARBA00047318"/>
    </source>
</evidence>
<evidence type="ECO:0000256" key="5">
    <source>
        <dbReference type="ARBA" id="ARBA00022516"/>
    </source>
</evidence>
<dbReference type="InterPro" id="IPR017568">
    <property type="entry name" value="3-oxoacyl-ACP_synth-2"/>
</dbReference>
<organism evidence="18 19">
    <name type="scientific">Oenococcus oeni</name>
    <name type="common">Leuconostoc oenos</name>
    <dbReference type="NCBI Taxonomy" id="1247"/>
    <lineage>
        <taxon>Bacteria</taxon>
        <taxon>Bacillati</taxon>
        <taxon>Bacillota</taxon>
        <taxon>Bacilli</taxon>
        <taxon>Lactobacillales</taxon>
        <taxon>Lactobacillaceae</taxon>
        <taxon>Oenococcus</taxon>
    </lineage>
</organism>
<comment type="similarity">
    <text evidence="2 14 16">Belongs to the thiolase-like superfamily. Beta-ketoacyl-ACP synthases family.</text>
</comment>
<evidence type="ECO:0000313" key="19">
    <source>
        <dbReference type="Proteomes" id="UP000181728"/>
    </source>
</evidence>
<comment type="caution">
    <text evidence="18">The sequence shown here is derived from an EMBL/GenBank/DDBJ whole genome shotgun (WGS) entry which is preliminary data.</text>
</comment>
<protein>
    <recommendedName>
        <fullName evidence="4 14">3-oxoacyl-[acyl-carrier-protein] synthase 2</fullName>
        <ecNumber evidence="3 14">2.3.1.179</ecNumber>
    </recommendedName>
</protein>
<reference evidence="18 19" key="1">
    <citation type="journal article" date="2016" name="BMC Genomics">
        <title>Consensus pan-genome assembly of the specialised wine bacterium Oenococcus oeni.</title>
        <authorList>
            <person name="Sternes P.R."/>
            <person name="Borneman A.R."/>
        </authorList>
    </citation>
    <scope>NUCLEOTIDE SEQUENCE [LARGE SCALE GENOMIC DNA]</scope>
    <source>
        <strain evidence="18 19">AWRIB661</strain>
    </source>
</reference>
<evidence type="ECO:0000256" key="16">
    <source>
        <dbReference type="RuleBase" id="RU003694"/>
    </source>
</evidence>
<keyword evidence="6 14" id="KW-0808">Transferase</keyword>
<dbReference type="Pfam" id="PF00109">
    <property type="entry name" value="ketoacyl-synt"/>
    <property type="match status" value="1"/>
</dbReference>
<comment type="function">
    <text evidence="11 14">Involved in the type II fatty acid elongation cycle. Catalyzes the elongation of a wide range of acyl-ACP by the addition of two carbons from malonyl-ACP to an acyl acceptor. Can efficiently catalyze the conversion of palmitoleoyl-ACP (cis-hexadec-9-enoyl-ACP) to cis-vaccenoyl-ACP (cis-octadec-11-enoyl-ACP), an essential step in the thermal regulation of fatty acid composition.</text>
</comment>
<keyword evidence="5 14" id="KW-0444">Lipid biosynthesis</keyword>
<sequence>MTRVVITGMGAVTPLGSSVNEFVSGLRKQQVGFRPISTFDSSATGVTLAGEAAGFDPLVRLSKKDLRRMDRFSQFAVYSALEAYQQAGLEDQTPDPERFGVIYGSGIGGLTTIQEQVIRMHDLGADRVSPMFVPTAIANMAAGNLAIRFHAQNICMTIVTACSSGANAIGEAFRAIESGRADIMLTGGSEASINEIGIGGFAALSTLSKATDPTKASLPFDKNRNGFVMGEGGGTLILESLEHAQKRGAEILGELVGYGASEDAYHITSPDPAGTQAARAMRLAIEEAGLKAEQIGYINAHGTATHGNDFAEAAAINQVFSKDQQVLVSSSKSMTGHLLGAAGAIEAVATVSALRDGQLPFNVGITEQDPECQVNLVTEENAQTEVDYALSNSFGFGGHNAVLAFKKWSD</sequence>
<comment type="pathway">
    <text evidence="1 14">Lipid metabolism; fatty acid biosynthesis.</text>
</comment>
<dbReference type="InterPro" id="IPR000794">
    <property type="entry name" value="Beta-ketoacyl_synthase"/>
</dbReference>
<evidence type="ECO:0000256" key="10">
    <source>
        <dbReference type="ARBA" id="ARBA00023315"/>
    </source>
</evidence>
<evidence type="ECO:0000256" key="15">
    <source>
        <dbReference type="PIRSR" id="PIRSR000447-1"/>
    </source>
</evidence>
<evidence type="ECO:0000256" key="9">
    <source>
        <dbReference type="ARBA" id="ARBA00023160"/>
    </source>
</evidence>
<name>A0A6N4A7I2_OENOE</name>
<proteinExistence type="inferred from homology"/>
<dbReference type="PANTHER" id="PTHR11712:SF336">
    <property type="entry name" value="3-OXOACYL-[ACYL-CARRIER-PROTEIN] SYNTHASE, MITOCHONDRIAL"/>
    <property type="match status" value="1"/>
</dbReference>
<dbReference type="SUPFAM" id="SSF53901">
    <property type="entry name" value="Thiolase-like"/>
    <property type="match status" value="2"/>
</dbReference>
<evidence type="ECO:0000256" key="7">
    <source>
        <dbReference type="ARBA" id="ARBA00022832"/>
    </source>
</evidence>
<evidence type="ECO:0000256" key="6">
    <source>
        <dbReference type="ARBA" id="ARBA00022679"/>
    </source>
</evidence>
<dbReference type="GO" id="GO:0005829">
    <property type="term" value="C:cytosol"/>
    <property type="evidence" value="ECO:0007669"/>
    <property type="project" value="TreeGrafter"/>
</dbReference>
<evidence type="ECO:0000256" key="14">
    <source>
        <dbReference type="PIRNR" id="PIRNR000447"/>
    </source>
</evidence>
<keyword evidence="8" id="KW-0443">Lipid metabolism</keyword>
<dbReference type="PANTHER" id="PTHR11712">
    <property type="entry name" value="POLYKETIDE SYNTHASE-RELATED"/>
    <property type="match status" value="1"/>
</dbReference>
<dbReference type="CDD" id="cd00834">
    <property type="entry name" value="KAS_I_II"/>
    <property type="match status" value="1"/>
</dbReference>
<dbReference type="EMBL" id="MLOK01000053">
    <property type="protein sequence ID" value="OIM20642.1"/>
    <property type="molecule type" value="Genomic_DNA"/>
</dbReference>
<dbReference type="NCBIfam" id="NF005589">
    <property type="entry name" value="PRK07314.1"/>
    <property type="match status" value="1"/>
</dbReference>